<reference evidence="2" key="1">
    <citation type="journal article" date="2012" name="Nat. Biotechnol.">
        <title>Reference genome sequence of the model plant Setaria.</title>
        <authorList>
            <person name="Bennetzen J.L."/>
            <person name="Schmutz J."/>
            <person name="Wang H."/>
            <person name="Percifield R."/>
            <person name="Hawkins J."/>
            <person name="Pontaroli A.C."/>
            <person name="Estep M."/>
            <person name="Feng L."/>
            <person name="Vaughn J.N."/>
            <person name="Grimwood J."/>
            <person name="Jenkins J."/>
            <person name="Barry K."/>
            <person name="Lindquist E."/>
            <person name="Hellsten U."/>
            <person name="Deshpande S."/>
            <person name="Wang X."/>
            <person name="Wu X."/>
            <person name="Mitros T."/>
            <person name="Triplett J."/>
            <person name="Yang X."/>
            <person name="Ye C.Y."/>
            <person name="Mauro-Herrera M."/>
            <person name="Wang L."/>
            <person name="Li P."/>
            <person name="Sharma M."/>
            <person name="Sharma R."/>
            <person name="Ronald P.C."/>
            <person name="Panaud O."/>
            <person name="Kellogg E.A."/>
            <person name="Brutnell T.P."/>
            <person name="Doust A.N."/>
            <person name="Tuskan G.A."/>
            <person name="Rokhsar D."/>
            <person name="Devos K.M."/>
        </authorList>
    </citation>
    <scope>NUCLEOTIDE SEQUENCE [LARGE SCALE GENOMIC DNA]</scope>
    <source>
        <strain evidence="2">cv. Yugu1</strain>
    </source>
</reference>
<dbReference type="HOGENOM" id="CLU_2562735_0_0_1"/>
<accession>K3YKJ8</accession>
<dbReference type="AlphaFoldDB" id="K3YKJ8"/>
<dbReference type="InParanoid" id="K3YKJ8"/>
<dbReference type="EMBL" id="AGNK02003485">
    <property type="status" value="NOT_ANNOTATED_CDS"/>
    <property type="molecule type" value="Genomic_DNA"/>
</dbReference>
<organism evidence="1 2">
    <name type="scientific">Setaria italica</name>
    <name type="common">Foxtail millet</name>
    <name type="synonym">Panicum italicum</name>
    <dbReference type="NCBI Taxonomy" id="4555"/>
    <lineage>
        <taxon>Eukaryota</taxon>
        <taxon>Viridiplantae</taxon>
        <taxon>Streptophyta</taxon>
        <taxon>Embryophyta</taxon>
        <taxon>Tracheophyta</taxon>
        <taxon>Spermatophyta</taxon>
        <taxon>Magnoliopsida</taxon>
        <taxon>Liliopsida</taxon>
        <taxon>Poales</taxon>
        <taxon>Poaceae</taxon>
        <taxon>PACMAD clade</taxon>
        <taxon>Panicoideae</taxon>
        <taxon>Panicodae</taxon>
        <taxon>Paniceae</taxon>
        <taxon>Cenchrinae</taxon>
        <taxon>Setaria</taxon>
    </lineage>
</organism>
<proteinExistence type="predicted"/>
<name>K3YKJ8_SETIT</name>
<evidence type="ECO:0000313" key="2">
    <source>
        <dbReference type="Proteomes" id="UP000004995"/>
    </source>
</evidence>
<dbReference type="EnsemblPlants" id="KQL00230">
    <property type="protein sequence ID" value="KQL00230"/>
    <property type="gene ID" value="SETIT_014767mg"/>
</dbReference>
<dbReference type="Gramene" id="KQL00230">
    <property type="protein sequence ID" value="KQL00230"/>
    <property type="gene ID" value="SETIT_014767mg"/>
</dbReference>
<evidence type="ECO:0000313" key="1">
    <source>
        <dbReference type="EnsemblPlants" id="KQL00230"/>
    </source>
</evidence>
<keyword evidence="2" id="KW-1185">Reference proteome</keyword>
<reference evidence="1" key="2">
    <citation type="submission" date="2018-08" db="UniProtKB">
        <authorList>
            <consortium name="EnsemblPlants"/>
        </authorList>
    </citation>
    <scope>IDENTIFICATION</scope>
    <source>
        <strain evidence="1">Yugu1</strain>
    </source>
</reference>
<dbReference type="Proteomes" id="UP000004995">
    <property type="component" value="Unassembled WGS sequence"/>
</dbReference>
<sequence>MILETGRGKCICPPSASSPKIQYWLYPLPCKIKFTQFLTMMSCLFRCTYTNMLGFQCSPEEIRSRRRQHRGVLLPFGREINA</sequence>
<protein>
    <submittedName>
        <fullName evidence="1">Uncharacterized protein</fullName>
    </submittedName>
</protein>